<comment type="caution">
    <text evidence="2">The sequence shown here is derived from an EMBL/GenBank/DDBJ whole genome shotgun (WGS) entry which is preliminary data.</text>
</comment>
<evidence type="ECO:0000313" key="3">
    <source>
        <dbReference type="Proteomes" id="UP000051717"/>
    </source>
</evidence>
<dbReference type="EMBL" id="LJUI01000064">
    <property type="protein sequence ID" value="KPK68683.1"/>
    <property type="molecule type" value="Genomic_DNA"/>
</dbReference>
<evidence type="ECO:0000313" key="2">
    <source>
        <dbReference type="EMBL" id="KPK68683.1"/>
    </source>
</evidence>
<dbReference type="Proteomes" id="UP000051717">
    <property type="component" value="Unassembled WGS sequence"/>
</dbReference>
<dbReference type="AlphaFoldDB" id="A0A0S8G936"/>
<protein>
    <submittedName>
        <fullName evidence="2">Uncharacterized protein</fullName>
    </submittedName>
</protein>
<sequence>MIYPVGKFHSSVPVSGSRTWRVPPYSPTRISSFLSSSRSAAAGAEIVFWIEPAVRNGKLHLSLPSWSRAKTRSAVEATISRSPSSSMSATAGGETML</sequence>
<name>A0A0S8G936_UNCT6</name>
<accession>A0A0S8G936</accession>
<organism evidence="2 3">
    <name type="scientific">candidate division TA06 bacterium SM23_40</name>
    <dbReference type="NCBI Taxonomy" id="1703774"/>
    <lineage>
        <taxon>Bacteria</taxon>
        <taxon>Bacteria division TA06</taxon>
    </lineage>
</organism>
<proteinExistence type="predicted"/>
<feature type="region of interest" description="Disordered" evidence="1">
    <location>
        <begin position="77"/>
        <end position="97"/>
    </location>
</feature>
<gene>
    <name evidence="2" type="ORF">AMJ82_07580</name>
</gene>
<evidence type="ECO:0000256" key="1">
    <source>
        <dbReference type="SAM" id="MobiDB-lite"/>
    </source>
</evidence>
<reference evidence="2 3" key="1">
    <citation type="journal article" date="2015" name="Microbiome">
        <title>Genomic resolution of linkages in carbon, nitrogen, and sulfur cycling among widespread estuary sediment bacteria.</title>
        <authorList>
            <person name="Baker B.J."/>
            <person name="Lazar C.S."/>
            <person name="Teske A.P."/>
            <person name="Dick G.J."/>
        </authorList>
    </citation>
    <scope>NUCLEOTIDE SEQUENCE [LARGE SCALE GENOMIC DNA]</scope>
    <source>
        <strain evidence="2">SM23_40</strain>
    </source>
</reference>